<protein>
    <submittedName>
        <fullName evidence="1">Uncharacterized protein</fullName>
    </submittedName>
</protein>
<evidence type="ECO:0000313" key="1">
    <source>
        <dbReference type="EMBL" id="MPM79058.1"/>
    </source>
</evidence>
<sequence>MYKAMISINTESPMLNVRQISSIVGGKGTIKNAIIDSTPAASIISLFFNTFDNVLFSASFSETALNTANC</sequence>
<organism evidence="1">
    <name type="scientific">bioreactor metagenome</name>
    <dbReference type="NCBI Taxonomy" id="1076179"/>
    <lineage>
        <taxon>unclassified sequences</taxon>
        <taxon>metagenomes</taxon>
        <taxon>ecological metagenomes</taxon>
    </lineage>
</organism>
<dbReference type="EMBL" id="VSSQ01029085">
    <property type="protein sequence ID" value="MPM79058.1"/>
    <property type="molecule type" value="Genomic_DNA"/>
</dbReference>
<proteinExistence type="predicted"/>
<dbReference type="AlphaFoldDB" id="A0A645CQ82"/>
<name>A0A645CQ82_9ZZZZ</name>
<gene>
    <name evidence="1" type="ORF">SDC9_126089</name>
</gene>
<accession>A0A645CQ82</accession>
<reference evidence="1" key="1">
    <citation type="submission" date="2019-08" db="EMBL/GenBank/DDBJ databases">
        <authorList>
            <person name="Kucharzyk K."/>
            <person name="Murdoch R.W."/>
            <person name="Higgins S."/>
            <person name="Loffler F."/>
        </authorList>
    </citation>
    <scope>NUCLEOTIDE SEQUENCE</scope>
</reference>
<comment type="caution">
    <text evidence="1">The sequence shown here is derived from an EMBL/GenBank/DDBJ whole genome shotgun (WGS) entry which is preliminary data.</text>
</comment>